<evidence type="ECO:0000313" key="2">
    <source>
        <dbReference type="Proteomes" id="UP000825935"/>
    </source>
</evidence>
<dbReference type="EMBL" id="CM035413">
    <property type="protein sequence ID" value="KAH7430612.1"/>
    <property type="molecule type" value="Genomic_DNA"/>
</dbReference>
<dbReference type="AlphaFoldDB" id="A0A8T2U5I8"/>
<dbReference type="Gene3D" id="3.60.15.10">
    <property type="entry name" value="Ribonuclease Z/Hydroxyacylglutathione hydrolase-like"/>
    <property type="match status" value="1"/>
</dbReference>
<gene>
    <name evidence="1" type="ORF">KP509_08G005800</name>
</gene>
<name>A0A8T2U5I8_CERRI</name>
<dbReference type="PANTHER" id="PTHR36142:SF2">
    <property type="entry name" value="METALLO-HYDROLASE_OXIDOREDUCTASE SUPERFAMILY PROTEIN"/>
    <property type="match status" value="1"/>
</dbReference>
<protein>
    <recommendedName>
        <fullName evidence="3">Metallo-beta-lactamase domain-containing protein</fullName>
    </recommendedName>
</protein>
<organism evidence="1 2">
    <name type="scientific">Ceratopteris richardii</name>
    <name type="common">Triangle waterfern</name>
    <dbReference type="NCBI Taxonomy" id="49495"/>
    <lineage>
        <taxon>Eukaryota</taxon>
        <taxon>Viridiplantae</taxon>
        <taxon>Streptophyta</taxon>
        <taxon>Embryophyta</taxon>
        <taxon>Tracheophyta</taxon>
        <taxon>Polypodiopsida</taxon>
        <taxon>Polypodiidae</taxon>
        <taxon>Polypodiales</taxon>
        <taxon>Pteridineae</taxon>
        <taxon>Pteridaceae</taxon>
        <taxon>Parkerioideae</taxon>
        <taxon>Ceratopteris</taxon>
    </lineage>
</organism>
<keyword evidence="2" id="KW-1185">Reference proteome</keyword>
<comment type="caution">
    <text evidence="1">The sequence shown here is derived from an EMBL/GenBank/DDBJ whole genome shotgun (WGS) entry which is preliminary data.</text>
</comment>
<reference evidence="1" key="1">
    <citation type="submission" date="2021-08" db="EMBL/GenBank/DDBJ databases">
        <title>WGS assembly of Ceratopteris richardii.</title>
        <authorList>
            <person name="Marchant D.B."/>
            <person name="Chen G."/>
            <person name="Jenkins J."/>
            <person name="Shu S."/>
            <person name="Leebens-Mack J."/>
            <person name="Grimwood J."/>
            <person name="Schmutz J."/>
            <person name="Soltis P."/>
            <person name="Soltis D."/>
            <person name="Chen Z.-H."/>
        </authorList>
    </citation>
    <scope>NUCLEOTIDE SEQUENCE</scope>
    <source>
        <strain evidence="1">Whitten #5841</strain>
        <tissue evidence="1">Leaf</tissue>
    </source>
</reference>
<dbReference type="OrthoDB" id="332863at2759"/>
<evidence type="ECO:0008006" key="3">
    <source>
        <dbReference type="Google" id="ProtNLM"/>
    </source>
</evidence>
<dbReference type="Proteomes" id="UP000825935">
    <property type="component" value="Chromosome 8"/>
</dbReference>
<dbReference type="InterPro" id="IPR036866">
    <property type="entry name" value="RibonucZ/Hydroxyglut_hydro"/>
</dbReference>
<evidence type="ECO:0000313" key="1">
    <source>
        <dbReference type="EMBL" id="KAH7430612.1"/>
    </source>
</evidence>
<sequence length="341" mass="37462">MATFTCLRSLQLRSYELSNSLPPSNCSARAPLSSNITFNWSTKRLSTTMRAVESANAAAAAAGLEQNLTNKDCLGLQLTFLEGNSWLWNVRGTQILVDPVLVGNLDFGIPLLYDASKKTLKEFKLEDLPQLDLLLITQNFDDHCHVNTLQPLSKIIPDLQVISTPNAEPTLTKLFKKVIYLEPGQSTTYKSKNGSEIVIRASAGPTLGPPWQRPENGYFVDVKDPSFSLYYEPHCVFDRMAMSSEQADVVITPVIKQVLPFYTLVSGQGDAVDLVKLLKARFVVPLQNGDLDSKGILAKIVSRVGTVEEFKDLLEAAEESHVQILEAKPGVPLDVPLAMGS</sequence>
<dbReference type="SUPFAM" id="SSF56281">
    <property type="entry name" value="Metallo-hydrolase/oxidoreductase"/>
    <property type="match status" value="1"/>
</dbReference>
<dbReference type="OMA" id="YYEPHGY"/>
<dbReference type="PANTHER" id="PTHR36142">
    <property type="entry name" value="METALLO-HYDROLASE/OXIDOREDUCTASE SUPERFAMILY PROTEIN"/>
    <property type="match status" value="1"/>
</dbReference>
<dbReference type="Pfam" id="PF13483">
    <property type="entry name" value="Lactamase_B_3"/>
    <property type="match status" value="1"/>
</dbReference>
<accession>A0A8T2U5I8</accession>
<proteinExistence type="predicted"/>